<dbReference type="RefSeq" id="XP_035346422.1">
    <property type="nucleotide sequence ID" value="XM_035490529.1"/>
</dbReference>
<feature type="transmembrane region" description="Helical" evidence="6">
    <location>
        <begin position="74"/>
        <end position="93"/>
    </location>
</feature>
<dbReference type="GO" id="GO:0016020">
    <property type="term" value="C:membrane"/>
    <property type="evidence" value="ECO:0007669"/>
    <property type="project" value="UniProtKB-SubCell"/>
</dbReference>
<keyword evidence="3 6" id="KW-1133">Transmembrane helix</keyword>
<sequence>MPSLGSARRPVLLVMRTIQWISAVIAMAFFSYFVSKNSHRNHLIYNEVISVLSVVFFLPAFISPFMPNLLSKYVVPIDLIFSYLWLTSFIFTAQDFDYGFCSFAETPGVSCSKKRTAQAFTFLAFIFTFFALCTEVYDRWVDNPEPRTTREKHDSSRPPMDAPVQSA</sequence>
<evidence type="ECO:0000256" key="6">
    <source>
        <dbReference type="SAM" id="Phobius"/>
    </source>
</evidence>
<proteinExistence type="predicted"/>
<dbReference type="GeneID" id="55994881"/>
<feature type="transmembrane region" description="Helical" evidence="6">
    <location>
        <begin position="12"/>
        <end position="34"/>
    </location>
</feature>
<feature type="domain" description="MARVEL" evidence="7">
    <location>
        <begin position="12"/>
        <end position="132"/>
    </location>
</feature>
<feature type="transmembrane region" description="Helical" evidence="6">
    <location>
        <begin position="43"/>
        <end position="62"/>
    </location>
</feature>
<feature type="region of interest" description="Disordered" evidence="5">
    <location>
        <begin position="146"/>
        <end position="167"/>
    </location>
</feature>
<feature type="transmembrane region" description="Helical" evidence="6">
    <location>
        <begin position="119"/>
        <end position="137"/>
    </location>
</feature>
<dbReference type="AlphaFoldDB" id="A0A7H8R3L9"/>
<evidence type="ECO:0000256" key="3">
    <source>
        <dbReference type="ARBA" id="ARBA00022989"/>
    </source>
</evidence>
<keyword evidence="9" id="KW-1185">Reference proteome</keyword>
<dbReference type="Proteomes" id="UP000509510">
    <property type="component" value="Chromosome IV"/>
</dbReference>
<evidence type="ECO:0000256" key="4">
    <source>
        <dbReference type="ARBA" id="ARBA00023136"/>
    </source>
</evidence>
<accession>A0A7H8R3L9</accession>
<dbReference type="PANTHER" id="PTHR39608:SF2">
    <property type="entry name" value="MARVEL DOMAIN-CONTAINING PROTEIN"/>
    <property type="match status" value="1"/>
</dbReference>
<evidence type="ECO:0000313" key="9">
    <source>
        <dbReference type="Proteomes" id="UP000509510"/>
    </source>
</evidence>
<reference evidence="9" key="1">
    <citation type="submission" date="2020-06" db="EMBL/GenBank/DDBJ databases">
        <title>A chromosome-scale genome assembly of Talaromyces rugulosus W13939.</title>
        <authorList>
            <person name="Wang B."/>
            <person name="Guo L."/>
            <person name="Ye K."/>
            <person name="Wang L."/>
        </authorList>
    </citation>
    <scope>NUCLEOTIDE SEQUENCE [LARGE SCALE GENOMIC DNA]</scope>
    <source>
        <strain evidence="9">W13939</strain>
    </source>
</reference>
<dbReference type="Pfam" id="PF01284">
    <property type="entry name" value="MARVEL"/>
    <property type="match status" value="1"/>
</dbReference>
<evidence type="ECO:0000313" key="8">
    <source>
        <dbReference type="EMBL" id="QKX60245.1"/>
    </source>
</evidence>
<evidence type="ECO:0000256" key="5">
    <source>
        <dbReference type="SAM" id="MobiDB-lite"/>
    </source>
</evidence>
<feature type="compositionally biased region" description="Basic and acidic residues" evidence="5">
    <location>
        <begin position="146"/>
        <end position="156"/>
    </location>
</feature>
<protein>
    <recommendedName>
        <fullName evidence="7">MARVEL domain-containing protein</fullName>
    </recommendedName>
</protein>
<dbReference type="KEGG" id="trg:TRUGW13939_07388"/>
<gene>
    <name evidence="8" type="ORF">TRUGW13939_07388</name>
</gene>
<name>A0A7H8R3L9_TALRU</name>
<keyword evidence="2 6" id="KW-0812">Transmembrane</keyword>
<keyword evidence="4 6" id="KW-0472">Membrane</keyword>
<dbReference type="InterPro" id="IPR008253">
    <property type="entry name" value="Marvel"/>
</dbReference>
<evidence type="ECO:0000259" key="7">
    <source>
        <dbReference type="Pfam" id="PF01284"/>
    </source>
</evidence>
<dbReference type="PANTHER" id="PTHR39608">
    <property type="entry name" value="INTEGRAL MEMBRANE PROTEIN (AFU_ORTHOLOGUE AFUA_5G08640)"/>
    <property type="match status" value="1"/>
</dbReference>
<comment type="subcellular location">
    <subcellularLocation>
        <location evidence="1">Membrane</location>
        <topology evidence="1">Multi-pass membrane protein</topology>
    </subcellularLocation>
</comment>
<dbReference type="EMBL" id="CP055901">
    <property type="protein sequence ID" value="QKX60245.1"/>
    <property type="molecule type" value="Genomic_DNA"/>
</dbReference>
<evidence type="ECO:0000256" key="1">
    <source>
        <dbReference type="ARBA" id="ARBA00004141"/>
    </source>
</evidence>
<evidence type="ECO:0000256" key="2">
    <source>
        <dbReference type="ARBA" id="ARBA00022692"/>
    </source>
</evidence>
<organism evidence="8 9">
    <name type="scientific">Talaromyces rugulosus</name>
    <name type="common">Penicillium rugulosum</name>
    <dbReference type="NCBI Taxonomy" id="121627"/>
    <lineage>
        <taxon>Eukaryota</taxon>
        <taxon>Fungi</taxon>
        <taxon>Dikarya</taxon>
        <taxon>Ascomycota</taxon>
        <taxon>Pezizomycotina</taxon>
        <taxon>Eurotiomycetes</taxon>
        <taxon>Eurotiomycetidae</taxon>
        <taxon>Eurotiales</taxon>
        <taxon>Trichocomaceae</taxon>
        <taxon>Talaromyces</taxon>
        <taxon>Talaromyces sect. Islandici</taxon>
    </lineage>
</organism>
<dbReference type="OrthoDB" id="20872at2759"/>